<keyword evidence="1" id="KW-0732">Signal</keyword>
<reference evidence="2 3" key="1">
    <citation type="journal article" date="2017" name="Curr. Biol.">
        <title>Genome architecture and evolution of a unichromosomal asexual nematode.</title>
        <authorList>
            <person name="Fradin H."/>
            <person name="Zegar C."/>
            <person name="Gutwein M."/>
            <person name="Lucas J."/>
            <person name="Kovtun M."/>
            <person name="Corcoran D."/>
            <person name="Baugh L.R."/>
            <person name="Kiontke K."/>
            <person name="Gunsalus K."/>
            <person name="Fitch D.H."/>
            <person name="Piano F."/>
        </authorList>
    </citation>
    <scope>NUCLEOTIDE SEQUENCE [LARGE SCALE GENOMIC DNA]</scope>
    <source>
        <strain evidence="2">PF1309</strain>
    </source>
</reference>
<feature type="chain" id="PRO_5012539270" evidence="1">
    <location>
        <begin position="16"/>
        <end position="194"/>
    </location>
</feature>
<evidence type="ECO:0000256" key="1">
    <source>
        <dbReference type="SAM" id="SignalP"/>
    </source>
</evidence>
<accession>A0A2A2LN40</accession>
<protein>
    <submittedName>
        <fullName evidence="2">Uncharacterized protein</fullName>
    </submittedName>
</protein>
<dbReference type="AlphaFoldDB" id="A0A2A2LN40"/>
<gene>
    <name evidence="2" type="ORF">WR25_15424</name>
</gene>
<dbReference type="EMBL" id="LIAE01006555">
    <property type="protein sequence ID" value="PAV87661.1"/>
    <property type="molecule type" value="Genomic_DNA"/>
</dbReference>
<feature type="signal peptide" evidence="1">
    <location>
        <begin position="1"/>
        <end position="15"/>
    </location>
</feature>
<evidence type="ECO:0000313" key="3">
    <source>
        <dbReference type="Proteomes" id="UP000218231"/>
    </source>
</evidence>
<name>A0A2A2LN40_9BILA</name>
<keyword evidence="3" id="KW-1185">Reference proteome</keyword>
<comment type="caution">
    <text evidence="2">The sequence shown here is derived from an EMBL/GenBank/DDBJ whole genome shotgun (WGS) entry which is preliminary data.</text>
</comment>
<sequence>MLLCGLLVLCIISEAERPKRARFGGIARADCATHKECKNAGQGRAYLAPFLLPLSPLALLSSDDHRHGPDPTSMLSSHPRVQLCALLKNNPRGQPRLEKVEGKIRESTRTMRLQRKEKQTDIRLNRGQHDVIYGWDENNLVTRYSDILAANRRFGVKIGAYRDECEGDLEGMGDELHGDKLLVSLPESLKSRFH</sequence>
<evidence type="ECO:0000313" key="2">
    <source>
        <dbReference type="EMBL" id="PAV87661.1"/>
    </source>
</evidence>
<organism evidence="2 3">
    <name type="scientific">Diploscapter pachys</name>
    <dbReference type="NCBI Taxonomy" id="2018661"/>
    <lineage>
        <taxon>Eukaryota</taxon>
        <taxon>Metazoa</taxon>
        <taxon>Ecdysozoa</taxon>
        <taxon>Nematoda</taxon>
        <taxon>Chromadorea</taxon>
        <taxon>Rhabditida</taxon>
        <taxon>Rhabditina</taxon>
        <taxon>Rhabditomorpha</taxon>
        <taxon>Rhabditoidea</taxon>
        <taxon>Rhabditidae</taxon>
        <taxon>Diploscapter</taxon>
    </lineage>
</organism>
<dbReference type="Proteomes" id="UP000218231">
    <property type="component" value="Unassembled WGS sequence"/>
</dbReference>
<proteinExistence type="predicted"/>